<sequence length="204" mass="23009">MNTFNQGGKMKGSFKLVTVLFAMVFLLNACANRMVKLPTENPKHKTVPAWYLNHEDSGKEGIIFRDGYFYAVAVAVSPDMEMSIKKAVLKAKSKIADRINGEMNNKTTIIYNESGSAEAVVGIEQSEDVIVNFISKTVLRTYKVEKKLTLFNTDKNNYRSFVLMKISKKEVDEIIALIESKKMVKLSNKIDNISDKILDQANKQ</sequence>
<organism evidence="1">
    <name type="scientific">marine metagenome</name>
    <dbReference type="NCBI Taxonomy" id="408172"/>
    <lineage>
        <taxon>unclassified sequences</taxon>
        <taxon>metagenomes</taxon>
        <taxon>ecological metagenomes</taxon>
    </lineage>
</organism>
<proteinExistence type="predicted"/>
<accession>A0A382CV03</accession>
<gene>
    <name evidence="1" type="ORF">METZ01_LOCUS182498</name>
</gene>
<dbReference type="AlphaFoldDB" id="A0A382CV03"/>
<dbReference type="EMBL" id="UINC01036137">
    <property type="protein sequence ID" value="SVB29644.1"/>
    <property type="molecule type" value="Genomic_DNA"/>
</dbReference>
<protein>
    <recommendedName>
        <fullName evidence="2">LPP20 lipoprotein</fullName>
    </recommendedName>
</protein>
<evidence type="ECO:0000313" key="1">
    <source>
        <dbReference type="EMBL" id="SVB29644.1"/>
    </source>
</evidence>
<reference evidence="1" key="1">
    <citation type="submission" date="2018-05" db="EMBL/GenBank/DDBJ databases">
        <authorList>
            <person name="Lanie J.A."/>
            <person name="Ng W.-L."/>
            <person name="Kazmierczak K.M."/>
            <person name="Andrzejewski T.M."/>
            <person name="Davidsen T.M."/>
            <person name="Wayne K.J."/>
            <person name="Tettelin H."/>
            <person name="Glass J.I."/>
            <person name="Rusch D."/>
            <person name="Podicherti R."/>
            <person name="Tsui H.-C.T."/>
            <person name="Winkler M.E."/>
        </authorList>
    </citation>
    <scope>NUCLEOTIDE SEQUENCE</scope>
</reference>
<evidence type="ECO:0008006" key="2">
    <source>
        <dbReference type="Google" id="ProtNLM"/>
    </source>
</evidence>
<name>A0A382CV03_9ZZZZ</name>